<dbReference type="Pfam" id="PF14031">
    <property type="entry name" value="D-ser_dehydrat"/>
    <property type="match status" value="1"/>
</dbReference>
<dbReference type="Proteomes" id="UP000193749">
    <property type="component" value="Unassembled WGS sequence"/>
</dbReference>
<dbReference type="Gene3D" id="3.20.20.10">
    <property type="entry name" value="Alanine racemase"/>
    <property type="match status" value="1"/>
</dbReference>
<accession>A0A1X1EGJ7</accession>
<dbReference type="PANTHER" id="PTHR28004">
    <property type="entry name" value="ZGC:162816-RELATED"/>
    <property type="match status" value="1"/>
</dbReference>
<dbReference type="GO" id="GO:0008721">
    <property type="term" value="F:D-serine ammonia-lyase activity"/>
    <property type="evidence" value="ECO:0007669"/>
    <property type="project" value="TreeGrafter"/>
</dbReference>
<dbReference type="InterPro" id="IPR026956">
    <property type="entry name" value="D-ser_dehydrat-like_dom"/>
</dbReference>
<dbReference type="SMART" id="SM01119">
    <property type="entry name" value="D-ser_dehydrat"/>
    <property type="match status" value="1"/>
</dbReference>
<dbReference type="Pfam" id="PF01168">
    <property type="entry name" value="Ala_racemase_N"/>
    <property type="match status" value="1"/>
</dbReference>
<evidence type="ECO:0000313" key="4">
    <source>
        <dbReference type="EMBL" id="ORM87999.1"/>
    </source>
</evidence>
<dbReference type="AlphaFoldDB" id="A0A1X1EGJ7"/>
<name>A0A1X1EGJ7_PANCY</name>
<dbReference type="CDD" id="cd06812">
    <property type="entry name" value="PLPDE_III_DSD_D-TA_like_1"/>
    <property type="match status" value="1"/>
</dbReference>
<dbReference type="InterPro" id="IPR051466">
    <property type="entry name" value="D-amino_acid_metab_enzyme"/>
</dbReference>
<comment type="caution">
    <text evidence="4">The sequence shown here is derived from an EMBL/GenBank/DDBJ whole genome shotgun (WGS) entry which is preliminary data.</text>
</comment>
<reference evidence="4 5" key="1">
    <citation type="journal article" date="2017" name="Antonie Van Leeuwenhoek">
        <title>Phylogenomic resolution of the bacterial genus Pantoea and its relationship with Erwinia and Tatumella.</title>
        <authorList>
            <person name="Palmer M."/>
            <person name="Steenkamp E.T."/>
            <person name="Coetzee M.P."/>
            <person name="Chan W.Y."/>
            <person name="van Zyl E."/>
            <person name="De Maayer P."/>
            <person name="Coutinho T.A."/>
            <person name="Blom J."/>
            <person name="Smits T.H."/>
            <person name="Duffy B."/>
            <person name="Venter S.N."/>
        </authorList>
    </citation>
    <scope>NUCLEOTIDE SEQUENCE [LARGE SCALE GENOMIC DNA]</scope>
    <source>
        <strain evidence="4 5">LMG 2657</strain>
    </source>
</reference>
<dbReference type="InterPro" id="IPR001608">
    <property type="entry name" value="Ala_racemase_N"/>
</dbReference>
<dbReference type="InterPro" id="IPR042208">
    <property type="entry name" value="D-ser_dehydrat-like_sf"/>
</dbReference>
<dbReference type="STRING" id="55209.HA50_29110"/>
<keyword evidence="2" id="KW-0456">Lyase</keyword>
<feature type="domain" description="D-serine dehydratase-like" evidence="3">
    <location>
        <begin position="261"/>
        <end position="367"/>
    </location>
</feature>
<evidence type="ECO:0000256" key="2">
    <source>
        <dbReference type="ARBA" id="ARBA00023239"/>
    </source>
</evidence>
<dbReference type="InterPro" id="IPR029066">
    <property type="entry name" value="PLP-binding_barrel"/>
</dbReference>
<dbReference type="PANTHER" id="PTHR28004:SF2">
    <property type="entry name" value="D-SERINE DEHYDRATASE"/>
    <property type="match status" value="1"/>
</dbReference>
<proteinExistence type="inferred from homology"/>
<evidence type="ECO:0000256" key="1">
    <source>
        <dbReference type="ARBA" id="ARBA00005323"/>
    </source>
</evidence>
<evidence type="ECO:0000259" key="3">
    <source>
        <dbReference type="SMART" id="SM01119"/>
    </source>
</evidence>
<comment type="similarity">
    <text evidence="1">Belongs to the DSD1 family.</text>
</comment>
<dbReference type="EMBL" id="MLJI01000003">
    <property type="protein sequence ID" value="ORM87999.1"/>
    <property type="molecule type" value="Genomic_DNA"/>
</dbReference>
<dbReference type="Gene3D" id="2.40.37.20">
    <property type="entry name" value="D-serine dehydratase-like domain"/>
    <property type="match status" value="1"/>
</dbReference>
<dbReference type="SUPFAM" id="SSF51419">
    <property type="entry name" value="PLP-binding barrel"/>
    <property type="match status" value="1"/>
</dbReference>
<organism evidence="4 5">
    <name type="scientific">Pantoea cypripedii</name>
    <name type="common">Pectobacterium cypripedii</name>
    <name type="synonym">Erwinia cypripedii</name>
    <dbReference type="NCBI Taxonomy" id="55209"/>
    <lineage>
        <taxon>Bacteria</taxon>
        <taxon>Pseudomonadati</taxon>
        <taxon>Pseudomonadota</taxon>
        <taxon>Gammaproteobacteria</taxon>
        <taxon>Enterobacterales</taxon>
        <taxon>Erwiniaceae</taxon>
        <taxon>Pantoea</taxon>
    </lineage>
</organism>
<gene>
    <name evidence="4" type="ORF">HA50_29110</name>
</gene>
<dbReference type="GO" id="GO:0036088">
    <property type="term" value="P:D-serine catabolic process"/>
    <property type="evidence" value="ECO:0007669"/>
    <property type="project" value="TreeGrafter"/>
</dbReference>
<evidence type="ECO:0000313" key="5">
    <source>
        <dbReference type="Proteomes" id="UP000193749"/>
    </source>
</evidence>
<keyword evidence="5" id="KW-1185">Reference proteome</keyword>
<sequence>MSVKLTPDWLHQLETPFLLIDEARYQRNIDRLYQRVAHLGSVVRPHLKTLRSVEAASYLLKNAEHPATVSTLAEAEGFAAAGYRNLLYAVGIAPHKLPRVARLMQQGVDVHILLDTPEQAQAVTEFARQHDVIFSVFIEIDCDGHRGGIPPESEVLLQIAQQLEGKGAVVRGLLAHAGESYNCRSEEAIRVAARNECDAIRLAARRVREAGIACPILSVGATPTAHYAEELEGISEVRAGVFTTFDLVMHNVGVCQKQDIALSVVSTVIGHNSEKNWVFVDAGWMAMSRDRGTAAGPVDYGYGLVCDMQGNPLDVCLSTTNQEHGIIALPADGSLSVQDFPVGSRVRILPNHACATAAMHQQYQVLQAENDQPLSWSRIIGW</sequence>
<dbReference type="RefSeq" id="WP_084880962.1">
    <property type="nucleotide sequence ID" value="NZ_JAGGMY010000004.1"/>
</dbReference>
<dbReference type="OrthoDB" id="9772497at2"/>
<protein>
    <submittedName>
        <fullName evidence="4">Metal activated pyridoxal enzyme</fullName>
    </submittedName>
</protein>